<dbReference type="PROSITE" id="PS00150">
    <property type="entry name" value="ACYLPHOSPHATASE_1"/>
    <property type="match status" value="1"/>
</dbReference>
<accession>C5LZE1</accession>
<evidence type="ECO:0000313" key="10">
    <source>
        <dbReference type="Proteomes" id="UP000007800"/>
    </source>
</evidence>
<dbReference type="EC" id="3.6.1.7" evidence="2 5"/>
<evidence type="ECO:0000256" key="3">
    <source>
        <dbReference type="ARBA" id="ARBA00022801"/>
    </source>
</evidence>
<sequence length="111" mass="12566">MSTTPSSNTSPRVRSAFSRVEFEVFGKVQGVFFRRDAALEAERLGLHGWCMNTPAGTVDGCIEGPAKIVDEMVYWLGNVGSKRSRIARLEIKNRREISMDDRQFTSFLVRH</sequence>
<feature type="active site" evidence="5">
    <location>
        <position position="52"/>
    </location>
</feature>
<dbReference type="Proteomes" id="UP000007800">
    <property type="component" value="Unassembled WGS sequence"/>
</dbReference>
<keyword evidence="10" id="KW-1185">Reference proteome</keyword>
<evidence type="ECO:0000259" key="8">
    <source>
        <dbReference type="PROSITE" id="PS51160"/>
    </source>
</evidence>
<dbReference type="Pfam" id="PF00708">
    <property type="entry name" value="Acylphosphatase"/>
    <property type="match status" value="1"/>
</dbReference>
<dbReference type="OMA" id="PLNEMKH"/>
<dbReference type="PANTHER" id="PTHR10029:SF3">
    <property type="entry name" value="ACYLPHOSPHATASE-RELATED"/>
    <property type="match status" value="1"/>
</dbReference>
<organism evidence="10">
    <name type="scientific">Perkinsus marinus (strain ATCC 50983 / TXsc)</name>
    <dbReference type="NCBI Taxonomy" id="423536"/>
    <lineage>
        <taxon>Eukaryota</taxon>
        <taxon>Sar</taxon>
        <taxon>Alveolata</taxon>
        <taxon>Perkinsozoa</taxon>
        <taxon>Perkinsea</taxon>
        <taxon>Perkinsida</taxon>
        <taxon>Perkinsidae</taxon>
        <taxon>Perkinsus</taxon>
    </lineage>
</organism>
<dbReference type="GeneID" id="9037749"/>
<dbReference type="PROSITE" id="PS00151">
    <property type="entry name" value="ACYLPHOSPHATASE_2"/>
    <property type="match status" value="1"/>
</dbReference>
<dbReference type="InParanoid" id="C5LZE1"/>
<dbReference type="PANTHER" id="PTHR10029">
    <property type="entry name" value="ACYLPHOSPHATASE"/>
    <property type="match status" value="1"/>
</dbReference>
<evidence type="ECO:0000256" key="6">
    <source>
        <dbReference type="RuleBase" id="RU000553"/>
    </source>
</evidence>
<evidence type="ECO:0000256" key="5">
    <source>
        <dbReference type="PROSITE-ProRule" id="PRU00520"/>
    </source>
</evidence>
<dbReference type="PRINTS" id="PR00112">
    <property type="entry name" value="ACYLPHPHTASE"/>
</dbReference>
<dbReference type="AlphaFoldDB" id="C5LZE1"/>
<dbReference type="PROSITE" id="PS51160">
    <property type="entry name" value="ACYLPHOSPHATASE_3"/>
    <property type="match status" value="1"/>
</dbReference>
<evidence type="ECO:0000256" key="2">
    <source>
        <dbReference type="ARBA" id="ARBA00012150"/>
    </source>
</evidence>
<evidence type="ECO:0000256" key="1">
    <source>
        <dbReference type="ARBA" id="ARBA00005614"/>
    </source>
</evidence>
<protein>
    <recommendedName>
        <fullName evidence="2 5">Acylphosphatase</fullName>
        <ecNumber evidence="2 5">3.6.1.7</ecNumber>
    </recommendedName>
</protein>
<dbReference type="InterPro" id="IPR036046">
    <property type="entry name" value="Acylphosphatase-like_dom_sf"/>
</dbReference>
<dbReference type="RefSeq" id="XP_002765218.1">
    <property type="nucleotide sequence ID" value="XM_002765172.1"/>
</dbReference>
<dbReference type="Gene3D" id="3.30.70.100">
    <property type="match status" value="1"/>
</dbReference>
<gene>
    <name evidence="9" type="ORF">Pmar_PMAR025562</name>
</gene>
<name>C5LZE1_PERM5</name>
<comment type="catalytic activity">
    <reaction evidence="4 5 6">
        <text>an acyl phosphate + H2O = a carboxylate + phosphate + H(+)</text>
        <dbReference type="Rhea" id="RHEA:14965"/>
        <dbReference type="ChEBI" id="CHEBI:15377"/>
        <dbReference type="ChEBI" id="CHEBI:15378"/>
        <dbReference type="ChEBI" id="CHEBI:29067"/>
        <dbReference type="ChEBI" id="CHEBI:43474"/>
        <dbReference type="ChEBI" id="CHEBI:59918"/>
        <dbReference type="EC" id="3.6.1.7"/>
    </reaction>
</comment>
<comment type="similarity">
    <text evidence="1 7">Belongs to the acylphosphatase family.</text>
</comment>
<feature type="active site" evidence="5">
    <location>
        <position position="34"/>
    </location>
</feature>
<proteinExistence type="inferred from homology"/>
<evidence type="ECO:0000313" key="9">
    <source>
        <dbReference type="EMBL" id="EEQ97935.1"/>
    </source>
</evidence>
<dbReference type="SUPFAM" id="SSF54975">
    <property type="entry name" value="Acylphosphatase/BLUF domain-like"/>
    <property type="match status" value="1"/>
</dbReference>
<dbReference type="GO" id="GO:0003998">
    <property type="term" value="F:acylphosphatase activity"/>
    <property type="evidence" value="ECO:0007669"/>
    <property type="project" value="UniProtKB-EC"/>
</dbReference>
<evidence type="ECO:0000256" key="4">
    <source>
        <dbReference type="ARBA" id="ARBA00047645"/>
    </source>
</evidence>
<dbReference type="InterPro" id="IPR020456">
    <property type="entry name" value="Acylphosphatase"/>
</dbReference>
<dbReference type="OrthoDB" id="7961613at2759"/>
<dbReference type="InterPro" id="IPR017968">
    <property type="entry name" value="Acylphosphatase_CS"/>
</dbReference>
<evidence type="ECO:0000256" key="7">
    <source>
        <dbReference type="RuleBase" id="RU004168"/>
    </source>
</evidence>
<reference evidence="9 10" key="1">
    <citation type="submission" date="2008-07" db="EMBL/GenBank/DDBJ databases">
        <authorList>
            <person name="El-Sayed N."/>
            <person name="Caler E."/>
            <person name="Inman J."/>
            <person name="Amedeo P."/>
            <person name="Hass B."/>
            <person name="Wortman J."/>
        </authorList>
    </citation>
    <scope>NUCLEOTIDE SEQUENCE [LARGE SCALE GENOMIC DNA]</scope>
    <source>
        <strain evidence="10">ATCC 50983 / TXsc</strain>
    </source>
</reference>
<dbReference type="InterPro" id="IPR001792">
    <property type="entry name" value="Acylphosphatase-like_dom"/>
</dbReference>
<dbReference type="FunCoup" id="C5LZE1">
    <property type="interactions" value="34"/>
</dbReference>
<keyword evidence="3 5" id="KW-0378">Hydrolase</keyword>
<dbReference type="EMBL" id="GG686856">
    <property type="protein sequence ID" value="EEQ97935.1"/>
    <property type="molecule type" value="Genomic_DNA"/>
</dbReference>
<feature type="domain" description="Acylphosphatase-like" evidence="8">
    <location>
        <begin position="19"/>
        <end position="111"/>
    </location>
</feature>